<proteinExistence type="predicted"/>
<feature type="domain" description="Cobalamin-independent methionine synthase MetE C-terminal/archaeal" evidence="1">
    <location>
        <begin position="106"/>
        <end position="326"/>
    </location>
</feature>
<dbReference type="Proteomes" id="UP000578112">
    <property type="component" value="Unassembled WGS sequence"/>
</dbReference>
<name>A0A7W7HSZ9_9ACTN</name>
<keyword evidence="3" id="KW-1185">Reference proteome</keyword>
<dbReference type="RefSeq" id="WP_184989926.1">
    <property type="nucleotide sequence ID" value="NZ_BOMK01000033.1"/>
</dbReference>
<dbReference type="SUPFAM" id="SSF51726">
    <property type="entry name" value="UROD/MetE-like"/>
    <property type="match status" value="1"/>
</dbReference>
<dbReference type="AlphaFoldDB" id="A0A7W7HSZ9"/>
<dbReference type="CDD" id="cd03310">
    <property type="entry name" value="CIMS_like"/>
    <property type="match status" value="1"/>
</dbReference>
<dbReference type="GO" id="GO:0008270">
    <property type="term" value="F:zinc ion binding"/>
    <property type="evidence" value="ECO:0007669"/>
    <property type="project" value="InterPro"/>
</dbReference>
<organism evidence="2 3">
    <name type="scientific">Actinoplanes digitatis</name>
    <dbReference type="NCBI Taxonomy" id="1868"/>
    <lineage>
        <taxon>Bacteria</taxon>
        <taxon>Bacillati</taxon>
        <taxon>Actinomycetota</taxon>
        <taxon>Actinomycetes</taxon>
        <taxon>Micromonosporales</taxon>
        <taxon>Micromonosporaceae</taxon>
        <taxon>Actinoplanes</taxon>
    </lineage>
</organism>
<evidence type="ECO:0000313" key="2">
    <source>
        <dbReference type="EMBL" id="MBB4760245.1"/>
    </source>
</evidence>
<accession>A0A7W7HSZ9</accession>
<sequence>MPDFPWPSGAATGLGSLPGTDIAEAQRLILGELPELPHLPELPERGPGADMIGRGAGLLVELPVQLYVGRWQMAPRPGRDQRRIADLLERDLDQLTEQADRYAGPIKLQAPGPWTLAAGLELAIGGRMLRDPGAVRDLTDSLAEGLRRHVAEVRRRLPRASVLLQLDEPSLPAVLGGQIPTESGLSAYRAVDGAGAAGALRTVVQAVGVPVIVHCCAPAVPLQVLRDAGAAAVALDLGMIKDLDPLGEAIEAGLGLFAGAVPTRPAPGSPPPTSAAIAERVRVLWSRLGFPAARLPAQVVITPACGLAGAAPSYVRAVLKGCRDAGRRLAEV</sequence>
<protein>
    <submittedName>
        <fullName evidence="2">Methionine synthase II (Cobalamin-independent)</fullName>
    </submittedName>
</protein>
<comment type="caution">
    <text evidence="2">The sequence shown here is derived from an EMBL/GenBank/DDBJ whole genome shotgun (WGS) entry which is preliminary data.</text>
</comment>
<evidence type="ECO:0000259" key="1">
    <source>
        <dbReference type="Pfam" id="PF01717"/>
    </source>
</evidence>
<evidence type="ECO:0000313" key="3">
    <source>
        <dbReference type="Proteomes" id="UP000578112"/>
    </source>
</evidence>
<dbReference type="EMBL" id="JACHNH010000001">
    <property type="protein sequence ID" value="MBB4760245.1"/>
    <property type="molecule type" value="Genomic_DNA"/>
</dbReference>
<dbReference type="Pfam" id="PF01717">
    <property type="entry name" value="Meth_synt_2"/>
    <property type="match status" value="1"/>
</dbReference>
<dbReference type="GO" id="GO:0009086">
    <property type="term" value="P:methionine biosynthetic process"/>
    <property type="evidence" value="ECO:0007669"/>
    <property type="project" value="InterPro"/>
</dbReference>
<gene>
    <name evidence="2" type="ORF">BJ971_000801</name>
</gene>
<dbReference type="InterPro" id="IPR002629">
    <property type="entry name" value="Met_Synth_C/arc"/>
</dbReference>
<dbReference type="InterPro" id="IPR038071">
    <property type="entry name" value="UROD/MetE-like_sf"/>
</dbReference>
<dbReference type="GO" id="GO:0003871">
    <property type="term" value="F:5-methyltetrahydropteroyltriglutamate-homocysteine S-methyltransferase activity"/>
    <property type="evidence" value="ECO:0007669"/>
    <property type="project" value="InterPro"/>
</dbReference>
<dbReference type="Gene3D" id="3.20.20.210">
    <property type="match status" value="1"/>
</dbReference>
<reference evidence="2 3" key="1">
    <citation type="submission" date="2020-08" db="EMBL/GenBank/DDBJ databases">
        <title>Sequencing the genomes of 1000 actinobacteria strains.</title>
        <authorList>
            <person name="Klenk H.-P."/>
        </authorList>
    </citation>
    <scope>NUCLEOTIDE SEQUENCE [LARGE SCALE GENOMIC DNA]</scope>
    <source>
        <strain evidence="2 3">DSM 43149</strain>
    </source>
</reference>